<feature type="region of interest" description="Disordered" evidence="1">
    <location>
        <begin position="137"/>
        <end position="156"/>
    </location>
</feature>
<sequence>MKAGSKILRHPPIDQEGAVTSNYHVTPPKNPRMTPTSYPHLPEPLNLRMGMPQRKVPEFDDNPLNYWKFLRGFVGGVAQYVTNPADRLDFLSMHANVKQERPSITVQYSSRNTATQKPGRYWVAGSVTPRLLQDNTLRLSQPGNPSGRTTPARYSS</sequence>
<dbReference type="EMBL" id="KL596628">
    <property type="protein sequence ID" value="KER33095.1"/>
    <property type="molecule type" value="Genomic_DNA"/>
</dbReference>
<dbReference type="CTD" id="20315178"/>
<evidence type="ECO:0000313" key="3">
    <source>
        <dbReference type="Proteomes" id="UP000054324"/>
    </source>
</evidence>
<organism evidence="2 3">
    <name type="scientific">Opisthorchis viverrini</name>
    <name type="common">Southeast Asian liver fluke</name>
    <dbReference type="NCBI Taxonomy" id="6198"/>
    <lineage>
        <taxon>Eukaryota</taxon>
        <taxon>Metazoa</taxon>
        <taxon>Spiralia</taxon>
        <taxon>Lophotrochozoa</taxon>
        <taxon>Platyhelminthes</taxon>
        <taxon>Trematoda</taxon>
        <taxon>Digenea</taxon>
        <taxon>Opisthorchiida</taxon>
        <taxon>Opisthorchiata</taxon>
        <taxon>Opisthorchiidae</taxon>
        <taxon>Opisthorchis</taxon>
    </lineage>
</organism>
<evidence type="ECO:0000256" key="1">
    <source>
        <dbReference type="SAM" id="MobiDB-lite"/>
    </source>
</evidence>
<dbReference type="AlphaFoldDB" id="A0A075AB96"/>
<name>A0A075AB96_OPIVI</name>
<gene>
    <name evidence="2" type="ORF">T265_00990</name>
</gene>
<dbReference type="OrthoDB" id="5986101at2759"/>
<protein>
    <submittedName>
        <fullName evidence="2">Uncharacterized protein</fullName>
    </submittedName>
</protein>
<dbReference type="KEGG" id="ovi:T265_00990"/>
<dbReference type="RefSeq" id="XP_009163169.1">
    <property type="nucleotide sequence ID" value="XM_009164905.1"/>
</dbReference>
<dbReference type="Proteomes" id="UP000054324">
    <property type="component" value="Unassembled WGS sequence"/>
</dbReference>
<keyword evidence="3" id="KW-1185">Reference proteome</keyword>
<dbReference type="GeneID" id="20315178"/>
<proteinExistence type="predicted"/>
<reference evidence="2 3" key="1">
    <citation type="submission" date="2013-11" db="EMBL/GenBank/DDBJ databases">
        <title>Opisthorchis viverrini - life in the bile duct.</title>
        <authorList>
            <person name="Young N.D."/>
            <person name="Nagarajan N."/>
            <person name="Lin S.J."/>
            <person name="Korhonen P.K."/>
            <person name="Jex A.R."/>
            <person name="Hall R.S."/>
            <person name="Safavi-Hemami H."/>
            <person name="Kaewkong W."/>
            <person name="Bertrand D."/>
            <person name="Gao S."/>
            <person name="Seet Q."/>
            <person name="Wongkham S."/>
            <person name="Teh B.T."/>
            <person name="Wongkham C."/>
            <person name="Intapan P.M."/>
            <person name="Maleewong W."/>
            <person name="Yang X."/>
            <person name="Hu M."/>
            <person name="Wang Z."/>
            <person name="Hofmann A."/>
            <person name="Sternberg P.W."/>
            <person name="Tan P."/>
            <person name="Wang J."/>
            <person name="Gasser R.B."/>
        </authorList>
    </citation>
    <scope>NUCLEOTIDE SEQUENCE [LARGE SCALE GENOMIC DNA]</scope>
</reference>
<evidence type="ECO:0000313" key="2">
    <source>
        <dbReference type="EMBL" id="KER33095.1"/>
    </source>
</evidence>
<feature type="region of interest" description="Disordered" evidence="1">
    <location>
        <begin position="1"/>
        <end position="36"/>
    </location>
</feature>
<accession>A0A075AB96</accession>